<dbReference type="AlphaFoldDB" id="A0A1F8ARB6"/>
<dbReference type="Proteomes" id="UP000178603">
    <property type="component" value="Unassembled WGS sequence"/>
</dbReference>
<dbReference type="EMBL" id="MGGW01000017">
    <property type="protein sequence ID" value="OGM54160.1"/>
    <property type="molecule type" value="Genomic_DNA"/>
</dbReference>
<proteinExistence type="predicted"/>
<protein>
    <submittedName>
        <fullName evidence="1">Uncharacterized protein</fullName>
    </submittedName>
</protein>
<gene>
    <name evidence="1" type="ORF">A3E44_00555</name>
</gene>
<sequence length="666" mass="74667">MPIYRSQLPNGSIAKERETGTNSQLVFVPVPDHDLAIFVGESGKLSTVEDFVDSRFVTLLQDVPDAQHGHSEKLLLRYEKDSSLGIEYSLASGGDYGNISGPHLFIDPFVYGDSPEYEASPRPLGSENFDICQFESTEFPLNNNTIYLSGIASRKVDGLPYDAFANAPYVVLMSFVQPGKVDLGLFYWSTKEKCWKRSLMKNINPPLIENSKVVACTNSDLLGVVTPLFETARNGEALRQAATYEILTTSDHKGNITVNKAGQHKKVLINDLGKRYAGESTKKKLAGSERIGLGTVSIDYFKRIPKLMMSGDFSEGIPRNIDRLLKSSLLDAQSVTGIFEEIASWPEYDPRKVETLLDIVVPNLLSVSSLNREETHKKSLDMTLWTLARQVGLGRANIMTPLCPPYTYTQRPNGLLTHYSGELQPDVGMRFGHSLKSIREVFDPLREHGVNVNLSVLTYTGDTGRVEHLVDLGEDVLTHYREREEQIFERLQRTRGTMEESAKRVLRDEYGFKIVSIEVSMGDKIARLVTDFTARFGDKVNMYDGVTQAEVGNWLGKTIGVGEGWLLYFVEQETGYREDKAGLIDPKIAEGVTINALREGLLYMYLTQYAKRQGFIILDMETTSNYMMGSLRHYPAPCIMGNSFDPNNPISRRNIRQPFNLPVKAN</sequence>
<reference evidence="1 2" key="1">
    <citation type="journal article" date="2016" name="Nat. Commun.">
        <title>Thousands of microbial genomes shed light on interconnected biogeochemical processes in an aquifer system.</title>
        <authorList>
            <person name="Anantharaman K."/>
            <person name="Brown C.T."/>
            <person name="Hug L.A."/>
            <person name="Sharon I."/>
            <person name="Castelle C.J."/>
            <person name="Probst A.J."/>
            <person name="Thomas B.C."/>
            <person name="Singh A."/>
            <person name="Wilkins M.J."/>
            <person name="Karaoz U."/>
            <person name="Brodie E.L."/>
            <person name="Williams K.H."/>
            <person name="Hubbard S.S."/>
            <person name="Banfield J.F."/>
        </authorList>
    </citation>
    <scope>NUCLEOTIDE SEQUENCE [LARGE SCALE GENOMIC DNA]</scope>
</reference>
<organism evidence="1 2">
    <name type="scientific">Candidatus Woesebacteria bacterium RIFCSPHIGHO2_12_FULL_41_24</name>
    <dbReference type="NCBI Taxonomy" id="1802510"/>
    <lineage>
        <taxon>Bacteria</taxon>
        <taxon>Candidatus Woeseibacteriota</taxon>
    </lineage>
</organism>
<name>A0A1F8ARB6_9BACT</name>
<comment type="caution">
    <text evidence="1">The sequence shown here is derived from an EMBL/GenBank/DDBJ whole genome shotgun (WGS) entry which is preliminary data.</text>
</comment>
<accession>A0A1F8ARB6</accession>
<evidence type="ECO:0000313" key="1">
    <source>
        <dbReference type="EMBL" id="OGM54160.1"/>
    </source>
</evidence>
<evidence type="ECO:0000313" key="2">
    <source>
        <dbReference type="Proteomes" id="UP000178603"/>
    </source>
</evidence>